<evidence type="ECO:0000313" key="2">
    <source>
        <dbReference type="EMBL" id="GAA2063144.1"/>
    </source>
</evidence>
<reference evidence="3" key="1">
    <citation type="journal article" date="2019" name="Int. J. Syst. Evol. Microbiol.">
        <title>The Global Catalogue of Microorganisms (GCM) 10K type strain sequencing project: providing services to taxonomists for standard genome sequencing and annotation.</title>
        <authorList>
            <consortium name="The Broad Institute Genomics Platform"/>
            <consortium name="The Broad Institute Genome Sequencing Center for Infectious Disease"/>
            <person name="Wu L."/>
            <person name="Ma J."/>
        </authorList>
    </citation>
    <scope>NUCLEOTIDE SEQUENCE [LARGE SCALE GENOMIC DNA]</scope>
    <source>
        <strain evidence="3">JCM 15478</strain>
    </source>
</reference>
<accession>A0ABP5H2A5</accession>
<keyword evidence="3" id="KW-1185">Reference proteome</keyword>
<evidence type="ECO:0000313" key="3">
    <source>
        <dbReference type="Proteomes" id="UP001500016"/>
    </source>
</evidence>
<feature type="region of interest" description="Disordered" evidence="1">
    <location>
        <begin position="1"/>
        <end position="60"/>
    </location>
</feature>
<protein>
    <submittedName>
        <fullName evidence="2">Uncharacterized protein</fullName>
    </submittedName>
</protein>
<sequence>MTTADGAHFPPHRRQTVRRTRDGHVGNNRPVAVRTGRNPGNRALVRGRGNLSVTPYTLAE</sequence>
<dbReference type="Proteomes" id="UP001500016">
    <property type="component" value="Unassembled WGS sequence"/>
</dbReference>
<proteinExistence type="predicted"/>
<organism evidence="2 3">
    <name type="scientific">Streptomyces albiaxialis</name>
    <dbReference type="NCBI Taxonomy" id="329523"/>
    <lineage>
        <taxon>Bacteria</taxon>
        <taxon>Bacillati</taxon>
        <taxon>Actinomycetota</taxon>
        <taxon>Actinomycetes</taxon>
        <taxon>Kitasatosporales</taxon>
        <taxon>Streptomycetaceae</taxon>
        <taxon>Streptomyces</taxon>
    </lineage>
</organism>
<feature type="compositionally biased region" description="Polar residues" evidence="1">
    <location>
        <begin position="51"/>
        <end position="60"/>
    </location>
</feature>
<name>A0ABP5H2A5_9ACTN</name>
<evidence type="ECO:0000256" key="1">
    <source>
        <dbReference type="SAM" id="MobiDB-lite"/>
    </source>
</evidence>
<comment type="caution">
    <text evidence="2">The sequence shown here is derived from an EMBL/GenBank/DDBJ whole genome shotgun (WGS) entry which is preliminary data.</text>
</comment>
<dbReference type="EMBL" id="BAAAPE010000001">
    <property type="protein sequence ID" value="GAA2063144.1"/>
    <property type="molecule type" value="Genomic_DNA"/>
</dbReference>
<gene>
    <name evidence="2" type="ORF">GCM10009801_06800</name>
</gene>